<gene>
    <name evidence="2" type="ORF">V9T40_012009</name>
</gene>
<evidence type="ECO:0000313" key="3">
    <source>
        <dbReference type="Proteomes" id="UP001367676"/>
    </source>
</evidence>
<keyword evidence="1" id="KW-0732">Signal</keyword>
<sequence>MIVFLIAMVIACVSGQQFPGGSRNQSSINPLHFFNQSPASRQFHATNTDQFVEQFNPNVGYTYGVPQKIRFSHDNRLHIYLFQNKLSMYCATDTTYERITWRKFSCPNQIGSQAGEVIAVGPVVSNTHLYGVNSFGRNEEYVSELLLKQPLTPHTDGVYVCEGTFISDSYPQDSQLTTVKDIIIIGGKGMYQNCFAQLAKS</sequence>
<protein>
    <submittedName>
        <fullName evidence="2">Uncharacterized protein</fullName>
    </submittedName>
</protein>
<dbReference type="AlphaFoldDB" id="A0AAN9TAC6"/>
<organism evidence="2 3">
    <name type="scientific">Parthenolecanium corni</name>
    <dbReference type="NCBI Taxonomy" id="536013"/>
    <lineage>
        <taxon>Eukaryota</taxon>
        <taxon>Metazoa</taxon>
        <taxon>Ecdysozoa</taxon>
        <taxon>Arthropoda</taxon>
        <taxon>Hexapoda</taxon>
        <taxon>Insecta</taxon>
        <taxon>Pterygota</taxon>
        <taxon>Neoptera</taxon>
        <taxon>Paraneoptera</taxon>
        <taxon>Hemiptera</taxon>
        <taxon>Sternorrhyncha</taxon>
        <taxon>Coccoidea</taxon>
        <taxon>Coccidae</taxon>
        <taxon>Parthenolecanium</taxon>
    </lineage>
</organism>
<reference evidence="2 3" key="1">
    <citation type="submission" date="2024-03" db="EMBL/GenBank/DDBJ databases">
        <title>Adaptation during the transition from Ophiocordyceps entomopathogen to insect associate is accompanied by gene loss and intensified selection.</title>
        <authorList>
            <person name="Ward C.M."/>
            <person name="Onetto C.A."/>
            <person name="Borneman A.R."/>
        </authorList>
    </citation>
    <scope>NUCLEOTIDE SEQUENCE [LARGE SCALE GENOMIC DNA]</scope>
    <source>
        <strain evidence="2">AWRI1</strain>
        <tissue evidence="2">Single Adult Female</tissue>
    </source>
</reference>
<accession>A0AAN9TAC6</accession>
<name>A0AAN9TAC6_9HEMI</name>
<feature type="chain" id="PRO_5043032848" evidence="1">
    <location>
        <begin position="16"/>
        <end position="201"/>
    </location>
</feature>
<keyword evidence="3" id="KW-1185">Reference proteome</keyword>
<feature type="signal peptide" evidence="1">
    <location>
        <begin position="1"/>
        <end position="15"/>
    </location>
</feature>
<proteinExistence type="predicted"/>
<evidence type="ECO:0000256" key="1">
    <source>
        <dbReference type="SAM" id="SignalP"/>
    </source>
</evidence>
<comment type="caution">
    <text evidence="2">The sequence shown here is derived from an EMBL/GenBank/DDBJ whole genome shotgun (WGS) entry which is preliminary data.</text>
</comment>
<dbReference type="EMBL" id="JBBCAQ010000036">
    <property type="protein sequence ID" value="KAK7575723.1"/>
    <property type="molecule type" value="Genomic_DNA"/>
</dbReference>
<dbReference type="Proteomes" id="UP001367676">
    <property type="component" value="Unassembled WGS sequence"/>
</dbReference>
<evidence type="ECO:0000313" key="2">
    <source>
        <dbReference type="EMBL" id="KAK7575723.1"/>
    </source>
</evidence>